<evidence type="ECO:0000313" key="3">
    <source>
        <dbReference type="Proteomes" id="UP000823388"/>
    </source>
</evidence>
<name>A0A8T0R089_PANVG</name>
<feature type="region of interest" description="Disordered" evidence="1">
    <location>
        <begin position="26"/>
        <end position="50"/>
    </location>
</feature>
<keyword evidence="3" id="KW-1185">Reference proteome</keyword>
<gene>
    <name evidence="2" type="ORF">PVAP13_6NG219603</name>
</gene>
<evidence type="ECO:0000256" key="1">
    <source>
        <dbReference type="SAM" id="MobiDB-lite"/>
    </source>
</evidence>
<dbReference type="EMBL" id="CM029048">
    <property type="protein sequence ID" value="KAG2578972.1"/>
    <property type="molecule type" value="Genomic_DNA"/>
</dbReference>
<accession>A0A8T0R089</accession>
<dbReference type="Proteomes" id="UP000823388">
    <property type="component" value="Chromosome 6N"/>
</dbReference>
<comment type="caution">
    <text evidence="2">The sequence shown here is derived from an EMBL/GenBank/DDBJ whole genome shotgun (WGS) entry which is preliminary data.</text>
</comment>
<reference evidence="2" key="1">
    <citation type="submission" date="2020-05" db="EMBL/GenBank/DDBJ databases">
        <title>WGS assembly of Panicum virgatum.</title>
        <authorList>
            <person name="Lovell J.T."/>
            <person name="Jenkins J."/>
            <person name="Shu S."/>
            <person name="Juenger T.E."/>
            <person name="Schmutz J."/>
        </authorList>
    </citation>
    <scope>NUCLEOTIDE SEQUENCE</scope>
    <source>
        <strain evidence="2">AP13</strain>
    </source>
</reference>
<sequence>MALAQSALVEVSRTRRTMSRLLPANLPGSLLSSTRPPKAGPYAAPTPSSTDYFQQIDKIPTRPHHPRTHWCLRGFEQAREVAQPKMRHWDHPLPPRLVFRGRQIQPLCVLCLLDHILLDCVL</sequence>
<evidence type="ECO:0000313" key="2">
    <source>
        <dbReference type="EMBL" id="KAG2578972.1"/>
    </source>
</evidence>
<dbReference type="AlphaFoldDB" id="A0A8T0R089"/>
<organism evidence="2 3">
    <name type="scientific">Panicum virgatum</name>
    <name type="common">Blackwell switchgrass</name>
    <dbReference type="NCBI Taxonomy" id="38727"/>
    <lineage>
        <taxon>Eukaryota</taxon>
        <taxon>Viridiplantae</taxon>
        <taxon>Streptophyta</taxon>
        <taxon>Embryophyta</taxon>
        <taxon>Tracheophyta</taxon>
        <taxon>Spermatophyta</taxon>
        <taxon>Magnoliopsida</taxon>
        <taxon>Liliopsida</taxon>
        <taxon>Poales</taxon>
        <taxon>Poaceae</taxon>
        <taxon>PACMAD clade</taxon>
        <taxon>Panicoideae</taxon>
        <taxon>Panicodae</taxon>
        <taxon>Paniceae</taxon>
        <taxon>Panicinae</taxon>
        <taxon>Panicum</taxon>
        <taxon>Panicum sect. Hiantes</taxon>
    </lineage>
</organism>
<proteinExistence type="predicted"/>
<protein>
    <submittedName>
        <fullName evidence="2">Uncharacterized protein</fullName>
    </submittedName>
</protein>